<evidence type="ECO:0000256" key="5">
    <source>
        <dbReference type="ARBA" id="ARBA00023085"/>
    </source>
</evidence>
<evidence type="ECO:0000256" key="4">
    <source>
        <dbReference type="ARBA" id="ARBA00022801"/>
    </source>
</evidence>
<dbReference type="PANTHER" id="PTHR31707">
    <property type="entry name" value="PECTINESTERASE"/>
    <property type="match status" value="1"/>
</dbReference>
<accession>A0A2K3LBS1</accession>
<dbReference type="InterPro" id="IPR000070">
    <property type="entry name" value="Pectinesterase_cat"/>
</dbReference>
<dbReference type="Pfam" id="PF01095">
    <property type="entry name" value="Pectinesterase"/>
    <property type="match status" value="1"/>
</dbReference>
<feature type="domain" description="Pectinesterase catalytic" evidence="6">
    <location>
        <begin position="2"/>
        <end position="154"/>
    </location>
</feature>
<name>A0A2K3LBS1_TRIPR</name>
<reference evidence="7 8" key="1">
    <citation type="journal article" date="2014" name="Am. J. Bot.">
        <title>Genome assembly and annotation for red clover (Trifolium pratense; Fabaceae).</title>
        <authorList>
            <person name="Istvanek J."/>
            <person name="Jaros M."/>
            <person name="Krenek A."/>
            <person name="Repkova J."/>
        </authorList>
    </citation>
    <scope>NUCLEOTIDE SEQUENCE [LARGE SCALE GENOMIC DNA]</scope>
    <source>
        <strain evidence="8">cv. Tatra</strain>
        <tissue evidence="7">Young leaves</tissue>
    </source>
</reference>
<dbReference type="InterPro" id="IPR012334">
    <property type="entry name" value="Pectin_lyas_fold"/>
</dbReference>
<evidence type="ECO:0000259" key="6">
    <source>
        <dbReference type="Pfam" id="PF01095"/>
    </source>
</evidence>
<dbReference type="STRING" id="57577.A0A2K3LBS1"/>
<dbReference type="GO" id="GO:0030599">
    <property type="term" value="F:pectinesterase activity"/>
    <property type="evidence" value="ECO:0007669"/>
    <property type="project" value="InterPro"/>
</dbReference>
<dbReference type="UniPathway" id="UPA00545">
    <property type="reaction ID" value="UER00823"/>
</dbReference>
<comment type="subcellular location">
    <subcellularLocation>
        <location evidence="1">Secreted</location>
        <location evidence="1">Cell wall</location>
    </subcellularLocation>
</comment>
<protein>
    <submittedName>
        <fullName evidence="7">Pectinesterase</fullName>
    </submittedName>
</protein>
<dbReference type="EMBL" id="ASHM01029910">
    <property type="protein sequence ID" value="PNX75977.1"/>
    <property type="molecule type" value="Genomic_DNA"/>
</dbReference>
<comment type="caution">
    <text evidence="7">The sequence shown here is derived from an EMBL/GenBank/DDBJ whole genome shotgun (WGS) entry which is preliminary data.</text>
</comment>
<keyword evidence="3" id="KW-0964">Secreted</keyword>
<keyword evidence="5" id="KW-0063">Aspartyl esterase</keyword>
<keyword evidence="3" id="KW-0134">Cell wall</keyword>
<dbReference type="Gene3D" id="2.160.20.10">
    <property type="entry name" value="Single-stranded right-handed beta-helix, Pectin lyase-like"/>
    <property type="match status" value="1"/>
</dbReference>
<gene>
    <name evidence="7" type="ORF">L195_g031922</name>
</gene>
<dbReference type="Proteomes" id="UP000236291">
    <property type="component" value="Unassembled WGS sequence"/>
</dbReference>
<evidence type="ECO:0000256" key="3">
    <source>
        <dbReference type="ARBA" id="ARBA00022512"/>
    </source>
</evidence>
<evidence type="ECO:0000256" key="2">
    <source>
        <dbReference type="ARBA" id="ARBA00005184"/>
    </source>
</evidence>
<dbReference type="SUPFAM" id="SSF51126">
    <property type="entry name" value="Pectin lyase-like"/>
    <property type="match status" value="1"/>
</dbReference>
<evidence type="ECO:0000256" key="1">
    <source>
        <dbReference type="ARBA" id="ARBA00004191"/>
    </source>
</evidence>
<sequence length="174" mass="19346">MSGTVDFIFGYATAVFQNCTILVKKGLPVQKNTITAQGGKYQGRPTGFSFQFCNIAADSDLLPAIKSTSTFLGRPWHPYSKVIFMQTYISDVLNQGGWLEWNGSQYLDTLYYAEYNNFGPGADLRNRVKWSGYHMLNDSSQARIFTVAQFISGDQWLPSTGVPFISGLGDPNII</sequence>
<evidence type="ECO:0000313" key="7">
    <source>
        <dbReference type="EMBL" id="PNX75977.1"/>
    </source>
</evidence>
<dbReference type="GO" id="GO:0042545">
    <property type="term" value="P:cell wall modification"/>
    <property type="evidence" value="ECO:0007669"/>
    <property type="project" value="InterPro"/>
</dbReference>
<proteinExistence type="predicted"/>
<dbReference type="GO" id="GO:0045490">
    <property type="term" value="P:pectin catabolic process"/>
    <property type="evidence" value="ECO:0007669"/>
    <property type="project" value="UniProtKB-UniPathway"/>
</dbReference>
<comment type="pathway">
    <text evidence="2">Glycan metabolism; pectin degradation; 2-dehydro-3-deoxy-D-gluconate from pectin: step 1/5.</text>
</comment>
<dbReference type="AlphaFoldDB" id="A0A2K3LBS1"/>
<evidence type="ECO:0000313" key="8">
    <source>
        <dbReference type="Proteomes" id="UP000236291"/>
    </source>
</evidence>
<reference evidence="7 8" key="2">
    <citation type="journal article" date="2017" name="Front. Plant Sci.">
        <title>Gene Classification and Mining of Molecular Markers Useful in Red Clover (Trifolium pratense) Breeding.</title>
        <authorList>
            <person name="Istvanek J."/>
            <person name="Dluhosova J."/>
            <person name="Dluhos P."/>
            <person name="Patkova L."/>
            <person name="Nedelnik J."/>
            <person name="Repkova J."/>
        </authorList>
    </citation>
    <scope>NUCLEOTIDE SEQUENCE [LARGE SCALE GENOMIC DNA]</scope>
    <source>
        <strain evidence="8">cv. Tatra</strain>
        <tissue evidence="7">Young leaves</tissue>
    </source>
</reference>
<organism evidence="7 8">
    <name type="scientific">Trifolium pratense</name>
    <name type="common">Red clover</name>
    <dbReference type="NCBI Taxonomy" id="57577"/>
    <lineage>
        <taxon>Eukaryota</taxon>
        <taxon>Viridiplantae</taxon>
        <taxon>Streptophyta</taxon>
        <taxon>Embryophyta</taxon>
        <taxon>Tracheophyta</taxon>
        <taxon>Spermatophyta</taxon>
        <taxon>Magnoliopsida</taxon>
        <taxon>eudicotyledons</taxon>
        <taxon>Gunneridae</taxon>
        <taxon>Pentapetalae</taxon>
        <taxon>rosids</taxon>
        <taxon>fabids</taxon>
        <taxon>Fabales</taxon>
        <taxon>Fabaceae</taxon>
        <taxon>Papilionoideae</taxon>
        <taxon>50 kb inversion clade</taxon>
        <taxon>NPAAA clade</taxon>
        <taxon>Hologalegina</taxon>
        <taxon>IRL clade</taxon>
        <taxon>Trifolieae</taxon>
        <taxon>Trifolium</taxon>
    </lineage>
</organism>
<keyword evidence="4" id="KW-0378">Hydrolase</keyword>
<dbReference type="InterPro" id="IPR011050">
    <property type="entry name" value="Pectin_lyase_fold/virulence"/>
</dbReference>